<dbReference type="InterPro" id="IPR050260">
    <property type="entry name" value="FAD-bd_OxRdtase"/>
</dbReference>
<dbReference type="InterPro" id="IPR036873">
    <property type="entry name" value="Rhodanese-like_dom_sf"/>
</dbReference>
<dbReference type="Proteomes" id="UP000598633">
    <property type="component" value="Unassembled WGS sequence"/>
</dbReference>
<evidence type="ECO:0000256" key="3">
    <source>
        <dbReference type="ARBA" id="ARBA00022630"/>
    </source>
</evidence>
<dbReference type="InterPro" id="IPR016156">
    <property type="entry name" value="FAD/NAD-linked_Rdtase_dimer_sf"/>
</dbReference>
<reference evidence="8 9" key="1">
    <citation type="submission" date="2020-08" db="EMBL/GenBank/DDBJ databases">
        <title>Acidobacteriota in marine sediments use diverse sulfur dissimilation pathways.</title>
        <authorList>
            <person name="Wasmund K."/>
        </authorList>
    </citation>
    <scope>NUCLEOTIDE SEQUENCE [LARGE SCALE GENOMIC DNA]</scope>
    <source>
        <strain evidence="8">MAG AM3-A</strain>
    </source>
</reference>
<evidence type="ECO:0000256" key="5">
    <source>
        <dbReference type="ARBA" id="ARBA00023002"/>
    </source>
</evidence>
<feature type="domain" description="Rhodanese" evidence="7">
    <location>
        <begin position="469"/>
        <end position="556"/>
    </location>
</feature>
<comment type="cofactor">
    <cofactor evidence="1">
        <name>FAD</name>
        <dbReference type="ChEBI" id="CHEBI:57692"/>
    </cofactor>
</comment>
<dbReference type="SUPFAM" id="SSF52821">
    <property type="entry name" value="Rhodanese/Cell cycle control phosphatase"/>
    <property type="match status" value="1"/>
</dbReference>
<dbReference type="Gene3D" id="3.50.50.60">
    <property type="entry name" value="FAD/NAD(P)-binding domain"/>
    <property type="match status" value="2"/>
</dbReference>
<dbReference type="InterPro" id="IPR023753">
    <property type="entry name" value="FAD/NAD-binding_dom"/>
</dbReference>
<dbReference type="InterPro" id="IPR001763">
    <property type="entry name" value="Rhodanese-like_dom"/>
</dbReference>
<keyword evidence="5" id="KW-0560">Oxidoreductase</keyword>
<evidence type="ECO:0000313" key="9">
    <source>
        <dbReference type="Proteomes" id="UP000598633"/>
    </source>
</evidence>
<dbReference type="PANTHER" id="PTHR43429">
    <property type="entry name" value="PYRIDINE NUCLEOTIDE-DISULFIDE OXIDOREDUCTASE DOMAIN-CONTAINING"/>
    <property type="match status" value="1"/>
</dbReference>
<evidence type="ECO:0000313" key="8">
    <source>
        <dbReference type="EMBL" id="MBD3870790.1"/>
    </source>
</evidence>
<evidence type="ECO:0000256" key="1">
    <source>
        <dbReference type="ARBA" id="ARBA00001974"/>
    </source>
</evidence>
<evidence type="ECO:0000256" key="4">
    <source>
        <dbReference type="ARBA" id="ARBA00022827"/>
    </source>
</evidence>
<dbReference type="AlphaFoldDB" id="A0A8J6YBL2"/>
<dbReference type="PRINTS" id="PR00368">
    <property type="entry name" value="FADPNR"/>
</dbReference>
<sequence length="556" mass="58972">MSEGKKKVVIVGASAAGLRCACRLRRLQPDWQITVVDAGEVFSYGACGLPYVLSGDIEELGALHRTPYGVDRDAAYFADVKSIEVLAPWRATAVDVEARTIHIEGDGEERDLGWDELVIATGASPRKLPGFPDHPRVHTFHVWDDVKPLKIGLMQGEVDHVAVVGAGLVGVELAEAFHSLWGAEVTLIEAATTPLPEILDAELGEVVTRHLESNGVRVLTRSAVSEVEADDDGVSVKAGGEMIRADAVVVAVGVVPRVELAKMAGAELGPTRAIRVDERLQTTVPHVWAAGDCVENRHVATGGPAYLPLGSLANRQGRVLADVLAGKNETFGPVAGAAAVKVFDLNVAAVGCTAARLGGDGLGVRQVWVSAEDRAHYWPEAKLILLGMVYDPSTDRVLGVQGVGEEGEVAKRIDVAAQLMLRGAVIGDFAAIEHAYAPPYAPALDPLAVLAMAAANQVDGIESVAPTVDLGRETVVDVRVEAEREERPLTAGSLHEIEVSELRDRADEIPDGPLLVACAHGTRSAEVVRWLTHRGTQARYLGGGVSWRVRALSPEG</sequence>
<dbReference type="PRINTS" id="PR00411">
    <property type="entry name" value="PNDRDTASEI"/>
</dbReference>
<name>A0A8J6YBL2_9BACT</name>
<keyword evidence="4" id="KW-0274">FAD</keyword>
<comment type="caution">
    <text evidence="8">The sequence shown here is derived from an EMBL/GenBank/DDBJ whole genome shotgun (WGS) entry which is preliminary data.</text>
</comment>
<dbReference type="Pfam" id="PF02852">
    <property type="entry name" value="Pyr_redox_dim"/>
    <property type="match status" value="1"/>
</dbReference>
<dbReference type="InterPro" id="IPR036188">
    <property type="entry name" value="FAD/NAD-bd_sf"/>
</dbReference>
<proteinExistence type="inferred from homology"/>
<accession>A0A8J6YBL2</accession>
<gene>
    <name evidence="8" type="ORF">IFJ97_05455</name>
</gene>
<protein>
    <submittedName>
        <fullName evidence="8">FAD-dependent oxidoreductase</fullName>
    </submittedName>
</protein>
<keyword evidence="6" id="KW-0676">Redox-active center</keyword>
<evidence type="ECO:0000256" key="2">
    <source>
        <dbReference type="ARBA" id="ARBA00009130"/>
    </source>
</evidence>
<organism evidence="8 9">
    <name type="scientific">Candidatus Sulfomarinibacter kjeldsenii</name>
    <dbReference type="NCBI Taxonomy" id="2885994"/>
    <lineage>
        <taxon>Bacteria</taxon>
        <taxon>Pseudomonadati</taxon>
        <taxon>Acidobacteriota</taxon>
        <taxon>Thermoanaerobaculia</taxon>
        <taxon>Thermoanaerobaculales</taxon>
        <taxon>Candidatus Sulfomarinibacteraceae</taxon>
        <taxon>Candidatus Sulfomarinibacter</taxon>
    </lineage>
</organism>
<keyword evidence="3" id="KW-0285">Flavoprotein</keyword>
<dbReference type="SUPFAM" id="SSF55424">
    <property type="entry name" value="FAD/NAD-linked reductases, dimerisation (C-terminal) domain"/>
    <property type="match status" value="1"/>
</dbReference>
<dbReference type="Gene3D" id="3.40.250.10">
    <property type="entry name" value="Rhodanese-like domain"/>
    <property type="match status" value="1"/>
</dbReference>
<dbReference type="CDD" id="cd00158">
    <property type="entry name" value="RHOD"/>
    <property type="match status" value="1"/>
</dbReference>
<evidence type="ECO:0000259" key="7">
    <source>
        <dbReference type="PROSITE" id="PS50206"/>
    </source>
</evidence>
<dbReference type="PROSITE" id="PS50206">
    <property type="entry name" value="RHODANESE_3"/>
    <property type="match status" value="1"/>
</dbReference>
<dbReference type="Pfam" id="PF07992">
    <property type="entry name" value="Pyr_redox_2"/>
    <property type="match status" value="1"/>
</dbReference>
<comment type="similarity">
    <text evidence="2">Belongs to the class-III pyridine nucleotide-disulfide oxidoreductase family.</text>
</comment>
<evidence type="ECO:0000256" key="6">
    <source>
        <dbReference type="ARBA" id="ARBA00023284"/>
    </source>
</evidence>
<dbReference type="PANTHER" id="PTHR43429:SF1">
    <property type="entry name" value="NAD(P)H SULFUR OXIDOREDUCTASE (COA-DEPENDENT)"/>
    <property type="match status" value="1"/>
</dbReference>
<dbReference type="EMBL" id="JACXWA010000088">
    <property type="protein sequence ID" value="MBD3870790.1"/>
    <property type="molecule type" value="Genomic_DNA"/>
</dbReference>
<dbReference type="InterPro" id="IPR004099">
    <property type="entry name" value="Pyr_nucl-diS_OxRdtase_dimer"/>
</dbReference>
<dbReference type="SUPFAM" id="SSF51905">
    <property type="entry name" value="FAD/NAD(P)-binding domain"/>
    <property type="match status" value="1"/>
</dbReference>
<dbReference type="GO" id="GO:0016491">
    <property type="term" value="F:oxidoreductase activity"/>
    <property type="evidence" value="ECO:0007669"/>
    <property type="project" value="UniProtKB-KW"/>
</dbReference>